<protein>
    <submittedName>
        <fullName evidence="2">Uncharacterized protein</fullName>
    </submittedName>
</protein>
<dbReference type="AlphaFoldDB" id="A0A9P7JS29"/>
<dbReference type="EMBL" id="JABBWM010000042">
    <property type="protein sequence ID" value="KAG2103992.1"/>
    <property type="molecule type" value="Genomic_DNA"/>
</dbReference>
<dbReference type="GeneID" id="64704021"/>
<evidence type="ECO:0000313" key="3">
    <source>
        <dbReference type="Proteomes" id="UP000823399"/>
    </source>
</evidence>
<evidence type="ECO:0000313" key="2">
    <source>
        <dbReference type="EMBL" id="KAG2103992.1"/>
    </source>
</evidence>
<keyword evidence="3" id="KW-1185">Reference proteome</keyword>
<dbReference type="Proteomes" id="UP000823399">
    <property type="component" value="Unassembled WGS sequence"/>
</dbReference>
<proteinExistence type="predicted"/>
<dbReference type="OrthoDB" id="2676422at2759"/>
<evidence type="ECO:0000256" key="1">
    <source>
        <dbReference type="SAM" id="MobiDB-lite"/>
    </source>
</evidence>
<feature type="region of interest" description="Disordered" evidence="1">
    <location>
        <begin position="266"/>
        <end position="289"/>
    </location>
</feature>
<reference evidence="2" key="1">
    <citation type="journal article" date="2020" name="New Phytol.">
        <title>Comparative genomics reveals dynamic genome evolution in host specialist ectomycorrhizal fungi.</title>
        <authorList>
            <person name="Lofgren L.A."/>
            <person name="Nguyen N.H."/>
            <person name="Vilgalys R."/>
            <person name="Ruytinx J."/>
            <person name="Liao H.L."/>
            <person name="Branco S."/>
            <person name="Kuo A."/>
            <person name="LaButti K."/>
            <person name="Lipzen A."/>
            <person name="Andreopoulos W."/>
            <person name="Pangilinan J."/>
            <person name="Riley R."/>
            <person name="Hundley H."/>
            <person name="Na H."/>
            <person name="Barry K."/>
            <person name="Grigoriev I.V."/>
            <person name="Stajich J.E."/>
            <person name="Kennedy P.G."/>
        </authorList>
    </citation>
    <scope>NUCLEOTIDE SEQUENCE</scope>
    <source>
        <strain evidence="2">FC423</strain>
    </source>
</reference>
<organism evidence="2 3">
    <name type="scientific">Suillus discolor</name>
    <dbReference type="NCBI Taxonomy" id="1912936"/>
    <lineage>
        <taxon>Eukaryota</taxon>
        <taxon>Fungi</taxon>
        <taxon>Dikarya</taxon>
        <taxon>Basidiomycota</taxon>
        <taxon>Agaricomycotina</taxon>
        <taxon>Agaricomycetes</taxon>
        <taxon>Agaricomycetidae</taxon>
        <taxon>Boletales</taxon>
        <taxon>Suillineae</taxon>
        <taxon>Suillaceae</taxon>
        <taxon>Suillus</taxon>
    </lineage>
</organism>
<comment type="caution">
    <text evidence="2">The sequence shown here is derived from an EMBL/GenBank/DDBJ whole genome shotgun (WGS) entry which is preliminary data.</text>
</comment>
<sequence length="398" mass="42654">MERQVRFDLPMDTDEDFSYHTETQSPMCMATAERKEIYLGIGPPPGLARPLQPFNFGFDIPSRPSKFNFGMDLPIPPAYTPTLTSERPFNFGTDLTIQATESPKATAAEDSSSTGKPFNFGFDLPVDAQPLPTIPPLPAFNFGFDLPVVADPQPAIPPSPFNFGMNLDISVGQHEPETPTPHHVGYTTTNKKFLFVADSPAPAGQWKPIPIQAREIQLSLMGPPHPVPPIPAIMGIPTTHASPMPAVAPIPTSAPTSSSPIPAAAPIPTSAPTHSTLGIPDESKDSGLHATSYKPITLPNLAGIMPQSEDTTPDVPNRSSPPTLASLIGDSQQAAIQILECLRGTDVDKVAQTMLGGVLAADEDLRKPQPDEVLGSNRAMMSVFCDTRDRLTKAFKEL</sequence>
<feature type="compositionally biased region" description="Low complexity" evidence="1">
    <location>
        <begin position="266"/>
        <end position="276"/>
    </location>
</feature>
<accession>A0A9P7JS29</accession>
<feature type="region of interest" description="Disordered" evidence="1">
    <location>
        <begin position="301"/>
        <end position="320"/>
    </location>
</feature>
<name>A0A9P7JS29_9AGAM</name>
<gene>
    <name evidence="2" type="ORF">F5147DRAFT_775703</name>
</gene>
<dbReference type="RefSeq" id="XP_041290697.1">
    <property type="nucleotide sequence ID" value="XM_041441762.1"/>
</dbReference>